<organism evidence="1">
    <name type="scientific">bioreactor metagenome</name>
    <dbReference type="NCBI Taxonomy" id="1076179"/>
    <lineage>
        <taxon>unclassified sequences</taxon>
        <taxon>metagenomes</taxon>
        <taxon>ecological metagenomes</taxon>
    </lineage>
</organism>
<name>A0A645GJL8_9ZZZZ</name>
<comment type="caution">
    <text evidence="1">The sequence shown here is derived from an EMBL/GenBank/DDBJ whole genome shotgun (WGS) entry which is preliminary data.</text>
</comment>
<protein>
    <submittedName>
        <fullName evidence="1">Uncharacterized protein</fullName>
    </submittedName>
</protein>
<dbReference type="AlphaFoldDB" id="A0A645GJL8"/>
<evidence type="ECO:0000313" key="1">
    <source>
        <dbReference type="EMBL" id="MPN27097.1"/>
    </source>
</evidence>
<reference evidence="1" key="1">
    <citation type="submission" date="2019-08" db="EMBL/GenBank/DDBJ databases">
        <authorList>
            <person name="Kucharzyk K."/>
            <person name="Murdoch R.W."/>
            <person name="Higgins S."/>
            <person name="Loffler F."/>
        </authorList>
    </citation>
    <scope>NUCLEOTIDE SEQUENCE</scope>
</reference>
<proteinExistence type="predicted"/>
<gene>
    <name evidence="1" type="ORF">SDC9_174524</name>
</gene>
<sequence length="123" mass="13210">MQATFLAHAGYLAEALFQFRVGRIALLVRQKSCMERDELDAQLPGNICPSLNVAPVRFPRGIRGYPAGRPDGFQGGIVLTRAAKHSADNPHACLSKPGGGAAPNGRVFTQWIEGELHPVYADG</sequence>
<accession>A0A645GJL8</accession>
<dbReference type="EMBL" id="VSSQ01076864">
    <property type="protein sequence ID" value="MPN27097.1"/>
    <property type="molecule type" value="Genomic_DNA"/>
</dbReference>